<organism evidence="14 15">
    <name type="scientific">Candidatus Pandoraea novymonadis</name>
    <dbReference type="NCBI Taxonomy" id="1808959"/>
    <lineage>
        <taxon>Bacteria</taxon>
        <taxon>Pseudomonadati</taxon>
        <taxon>Pseudomonadota</taxon>
        <taxon>Betaproteobacteria</taxon>
        <taxon>Burkholderiales</taxon>
        <taxon>Burkholderiaceae</taxon>
        <taxon>Pandoraea</taxon>
    </lineage>
</organism>
<dbReference type="InterPro" id="IPR050090">
    <property type="entry name" value="Tyrosine_recombinase_XerCD"/>
</dbReference>
<evidence type="ECO:0000256" key="6">
    <source>
        <dbReference type="ARBA" id="ARBA00022829"/>
    </source>
</evidence>
<dbReference type="RefSeq" id="WP_106181806.1">
    <property type="nucleotide sequence ID" value="NZ_MUHY01000001.1"/>
</dbReference>
<comment type="caution">
    <text evidence="14">The sequence shown here is derived from an EMBL/GenBank/DDBJ whole genome shotgun (WGS) entry which is preliminary data.</text>
</comment>
<dbReference type="InterPro" id="IPR010998">
    <property type="entry name" value="Integrase_recombinase_N"/>
</dbReference>
<keyword evidence="5 11" id="KW-0132">Cell division</keyword>
<keyword evidence="9 11" id="KW-0233">DNA recombination</keyword>
<dbReference type="SUPFAM" id="SSF56349">
    <property type="entry name" value="DNA breaking-rejoining enzymes"/>
    <property type="match status" value="1"/>
</dbReference>
<gene>
    <name evidence="11 14" type="primary">xerD</name>
    <name evidence="14" type="ORF">BZL35_00109</name>
</gene>
<evidence type="ECO:0000256" key="11">
    <source>
        <dbReference type="HAMAP-Rule" id="MF_01807"/>
    </source>
</evidence>
<dbReference type="HAMAP" id="MF_01807">
    <property type="entry name" value="Recomb_XerD"/>
    <property type="match status" value="1"/>
</dbReference>
<dbReference type="PROSITE" id="PS51898">
    <property type="entry name" value="TYR_RECOMBINASE"/>
    <property type="match status" value="1"/>
</dbReference>
<dbReference type="PANTHER" id="PTHR30349:SF90">
    <property type="entry name" value="TYROSINE RECOMBINASE XERD"/>
    <property type="match status" value="1"/>
</dbReference>
<name>A0ABX5FF05_9BURK</name>
<comment type="function">
    <text evidence="11">Site-specific tyrosine recombinase, which acts by catalyzing the cutting and rejoining of the recombining DNA molecules. The XerC-XerD complex is essential to convert dimers of the bacterial chromosome into monomers to permit their segregation at cell division. It also contributes to the segregational stability of plasmids.</text>
</comment>
<feature type="active site" evidence="11">
    <location>
        <position position="261"/>
    </location>
</feature>
<feature type="active site" description="O-(3'-phospho-DNA)-tyrosine intermediate" evidence="11">
    <location>
        <position position="293"/>
    </location>
</feature>
<dbReference type="InterPro" id="IPR011932">
    <property type="entry name" value="Recomb_XerD"/>
</dbReference>
<evidence type="ECO:0000256" key="10">
    <source>
        <dbReference type="ARBA" id="ARBA00023306"/>
    </source>
</evidence>
<dbReference type="PANTHER" id="PTHR30349">
    <property type="entry name" value="PHAGE INTEGRASE-RELATED"/>
    <property type="match status" value="1"/>
</dbReference>
<evidence type="ECO:0000259" key="12">
    <source>
        <dbReference type="PROSITE" id="PS51898"/>
    </source>
</evidence>
<dbReference type="NCBIfam" id="TIGR02225">
    <property type="entry name" value="recomb_XerD"/>
    <property type="match status" value="1"/>
</dbReference>
<reference evidence="14 15" key="1">
    <citation type="journal article" date="2017" name="Front. Microbiol.">
        <title>Genome of Ca. Pandoraea novymonadis, an Endosymbiotic Bacterium of the Trypanosomatid Novymonas esmeraldas.</title>
        <authorList>
            <person name="Kostygov A.Y."/>
            <person name="Butenko A."/>
            <person name="Nenarokova A."/>
            <person name="Tashyreva D."/>
            <person name="Flegontov P."/>
            <person name="Lukes J."/>
            <person name="Yurchenko V."/>
        </authorList>
    </citation>
    <scope>NUCLEOTIDE SEQUENCE [LARGE SCALE GENOMIC DNA]</scope>
    <source>
        <strain evidence="14 15">E262</strain>
    </source>
</reference>
<dbReference type="PROSITE" id="PS51900">
    <property type="entry name" value="CB"/>
    <property type="match status" value="1"/>
</dbReference>
<keyword evidence="8 11" id="KW-0238">DNA-binding</keyword>
<keyword evidence="10 11" id="KW-0131">Cell cycle</keyword>
<keyword evidence="15" id="KW-1185">Reference proteome</keyword>
<protein>
    <recommendedName>
        <fullName evidence="3 11">Tyrosine recombinase XerD</fullName>
    </recommendedName>
</protein>
<evidence type="ECO:0000259" key="13">
    <source>
        <dbReference type="PROSITE" id="PS51900"/>
    </source>
</evidence>
<evidence type="ECO:0000256" key="9">
    <source>
        <dbReference type="ARBA" id="ARBA00023172"/>
    </source>
</evidence>
<evidence type="ECO:0000313" key="15">
    <source>
        <dbReference type="Proteomes" id="UP000242660"/>
    </source>
</evidence>
<feature type="domain" description="Core-binding (CB)" evidence="13">
    <location>
        <begin position="18"/>
        <end position="102"/>
    </location>
</feature>
<dbReference type="InterPro" id="IPR004107">
    <property type="entry name" value="Integrase_SAM-like_N"/>
</dbReference>
<evidence type="ECO:0000256" key="2">
    <source>
        <dbReference type="ARBA" id="ARBA00010450"/>
    </source>
</evidence>
<evidence type="ECO:0000256" key="7">
    <source>
        <dbReference type="ARBA" id="ARBA00022908"/>
    </source>
</evidence>
<sequence length="312" mass="35322">MDAVDTLITFDPDSSNYQTSITLIEEFNDTIWLEDGLASNTLEAYRRDLRLFAQWLSTTSEKSLNGVTHTDVTAYLAYRSIDLASSVNRCLSVLKRFYRWAVREHHCLIDPCLRITVAKRRRCIPSAISEAQIEALLTAPDIGTALGLRDRAMLELMYASGLRVSELVSLKMLEVGLNEGVLRIFGKGAKERLVPFGDEAGNWINNYLSESRHVLLNASICDTFFVTHRGQGMTRQAFWYLIKRYASMAEVHAPISPHTLRHAFATHLINHGADLRVVQLLLGHSDISTTQIYTYVARERLKILHAQHHPRG</sequence>
<feature type="active site" evidence="11">
    <location>
        <position position="163"/>
    </location>
</feature>
<feature type="active site" evidence="11">
    <location>
        <position position="258"/>
    </location>
</feature>
<comment type="subunit">
    <text evidence="11">Forms a cyclic heterotetrameric complex composed of two molecules of XerC and two molecules of XerD.</text>
</comment>
<dbReference type="InterPro" id="IPR002104">
    <property type="entry name" value="Integrase_catalytic"/>
</dbReference>
<keyword evidence="4 11" id="KW-0963">Cytoplasm</keyword>
<keyword evidence="7 11" id="KW-0229">DNA integration</keyword>
<dbReference type="Gene3D" id="1.10.150.130">
    <property type="match status" value="1"/>
</dbReference>
<dbReference type="InterPro" id="IPR013762">
    <property type="entry name" value="Integrase-like_cat_sf"/>
</dbReference>
<proteinExistence type="inferred from homology"/>
<comment type="similarity">
    <text evidence="2 11">Belongs to the 'phage' integrase family. XerD subfamily.</text>
</comment>
<evidence type="ECO:0000313" key="14">
    <source>
        <dbReference type="EMBL" id="PSB91891.1"/>
    </source>
</evidence>
<dbReference type="Proteomes" id="UP000242660">
    <property type="component" value="Unassembled WGS sequence"/>
</dbReference>
<dbReference type="Gene3D" id="1.10.443.10">
    <property type="entry name" value="Intergrase catalytic core"/>
    <property type="match status" value="1"/>
</dbReference>
<keyword evidence="6 11" id="KW-0159">Chromosome partition</keyword>
<feature type="active site" evidence="11">
    <location>
        <position position="187"/>
    </location>
</feature>
<dbReference type="EMBL" id="MUHY01000001">
    <property type="protein sequence ID" value="PSB91891.1"/>
    <property type="molecule type" value="Genomic_DNA"/>
</dbReference>
<evidence type="ECO:0000256" key="3">
    <source>
        <dbReference type="ARBA" id="ARBA00015810"/>
    </source>
</evidence>
<feature type="domain" description="Tyr recombinase" evidence="12">
    <location>
        <begin position="123"/>
        <end position="306"/>
    </location>
</feature>
<evidence type="ECO:0000256" key="5">
    <source>
        <dbReference type="ARBA" id="ARBA00022618"/>
    </source>
</evidence>
<evidence type="ECO:0000256" key="8">
    <source>
        <dbReference type="ARBA" id="ARBA00023125"/>
    </source>
</evidence>
<dbReference type="NCBIfam" id="NF001399">
    <property type="entry name" value="PRK00283.1"/>
    <property type="match status" value="1"/>
</dbReference>
<evidence type="ECO:0000256" key="4">
    <source>
        <dbReference type="ARBA" id="ARBA00022490"/>
    </source>
</evidence>
<dbReference type="HAMAP" id="MF_01808">
    <property type="entry name" value="Recomb_XerC_XerD"/>
    <property type="match status" value="1"/>
</dbReference>
<dbReference type="Pfam" id="PF02899">
    <property type="entry name" value="Phage_int_SAM_1"/>
    <property type="match status" value="1"/>
</dbReference>
<dbReference type="InterPro" id="IPR023009">
    <property type="entry name" value="Tyrosine_recombinase_XerC/XerD"/>
</dbReference>
<dbReference type="Pfam" id="PF00589">
    <property type="entry name" value="Phage_integrase"/>
    <property type="match status" value="1"/>
</dbReference>
<dbReference type="InterPro" id="IPR011010">
    <property type="entry name" value="DNA_brk_join_enz"/>
</dbReference>
<accession>A0ABX5FF05</accession>
<evidence type="ECO:0000256" key="1">
    <source>
        <dbReference type="ARBA" id="ARBA00004496"/>
    </source>
</evidence>
<dbReference type="CDD" id="cd00798">
    <property type="entry name" value="INT_XerDC_C"/>
    <property type="match status" value="1"/>
</dbReference>
<feature type="active site" evidence="11">
    <location>
        <position position="284"/>
    </location>
</feature>
<dbReference type="InterPro" id="IPR044068">
    <property type="entry name" value="CB"/>
</dbReference>
<comment type="subcellular location">
    <subcellularLocation>
        <location evidence="1 11">Cytoplasm</location>
    </subcellularLocation>
</comment>